<dbReference type="GO" id="GO:0005829">
    <property type="term" value="C:cytosol"/>
    <property type="evidence" value="ECO:0007669"/>
    <property type="project" value="TreeGrafter"/>
</dbReference>
<dbReference type="PROSITE" id="PS00012">
    <property type="entry name" value="PHOSPHOPANTETHEINE"/>
    <property type="match status" value="1"/>
</dbReference>
<evidence type="ECO:0000256" key="4">
    <source>
        <dbReference type="ARBA" id="ARBA00022553"/>
    </source>
</evidence>
<dbReference type="Gene3D" id="1.10.1200.10">
    <property type="entry name" value="ACP-like"/>
    <property type="match status" value="1"/>
</dbReference>
<name>A0A4Q9QW07_9GAMM</name>
<dbReference type="Gene3D" id="3.30.559.10">
    <property type="entry name" value="Chloramphenicol acetyltransferase-like domain"/>
    <property type="match status" value="1"/>
</dbReference>
<feature type="non-terminal residue" evidence="6">
    <location>
        <position position="1"/>
    </location>
</feature>
<proteinExistence type="inferred from homology"/>
<feature type="non-terminal residue" evidence="6">
    <location>
        <position position="771"/>
    </location>
</feature>
<dbReference type="InterPro" id="IPR045851">
    <property type="entry name" value="AMP-bd_C_sf"/>
</dbReference>
<dbReference type="SUPFAM" id="SSF47336">
    <property type="entry name" value="ACP-like"/>
    <property type="match status" value="1"/>
</dbReference>
<dbReference type="Pfam" id="PF00501">
    <property type="entry name" value="AMP-binding"/>
    <property type="match status" value="1"/>
</dbReference>
<dbReference type="FunFam" id="3.30.559.10:FF:000012">
    <property type="entry name" value="Non-ribosomal peptide synthetase"/>
    <property type="match status" value="1"/>
</dbReference>
<evidence type="ECO:0000256" key="3">
    <source>
        <dbReference type="ARBA" id="ARBA00022450"/>
    </source>
</evidence>
<dbReference type="Gene3D" id="3.40.50.980">
    <property type="match status" value="2"/>
</dbReference>
<keyword evidence="4" id="KW-0597">Phosphoprotein</keyword>
<dbReference type="InterPro" id="IPR025110">
    <property type="entry name" value="AMP-bd_C"/>
</dbReference>
<dbReference type="InterPro" id="IPR020806">
    <property type="entry name" value="PKS_PP-bd"/>
</dbReference>
<protein>
    <submittedName>
        <fullName evidence="6">Non-ribosomal peptide synthetase</fullName>
    </submittedName>
</protein>
<dbReference type="Pfam" id="PF00668">
    <property type="entry name" value="Condensation"/>
    <property type="match status" value="1"/>
</dbReference>
<dbReference type="Pfam" id="PF13193">
    <property type="entry name" value="AMP-binding_C"/>
    <property type="match status" value="1"/>
</dbReference>
<dbReference type="FunFam" id="3.30.300.30:FF:000010">
    <property type="entry name" value="Enterobactin synthetase component F"/>
    <property type="match status" value="1"/>
</dbReference>
<dbReference type="Proteomes" id="UP000292639">
    <property type="component" value="Unassembled WGS sequence"/>
</dbReference>
<sequence length="771" mass="87323">EYVGRIDHQVKIRGFRIELGEVEARLQEHEAVREAVVIDIEGPSGKQLVGYLVADIDLSDDLEQQAILRSSLRDYLKESLPDYMVPAHLVFLDKLPLTPNGKLDRKALPKPDASQLQQEYVAPQSELEQRVAAIWAAVLKVEKVGLTDNFFELGGHSLLATQVISRIRQALNVELPLRTLFEAPVLAEFAAHTGQGASSTAPAFQRVDRTQPLPLSYAQQRQWFIWQLESESAAYNIPTALRLKGELYIEALRSGFYTLIARHETLRTTFQQEREQALQVVYPRIDLVLDHEYLERADEVLIQSKVEEEIARPFDLEQGPLLRVKLLQLSEDDHVLILTLHHIISDGWSMPIMVDELVQLYEGYRTGQQVSLPELPIQYADYAIWQRQWMEAGEQERQLAYWKAQLGEEQPVLELPTDRPRSAIRSHAGAKLAIELNEELAKSLKQLAQQQGATLFMLLLASFQTLLHRYSGQNDIRVGVPIANRNRAETEGLIGFFVNTQVLKAKFDLDTTFSGLLRQVQQTSLAALAHQDLPFEQLVEALHPERSLSHSPLFQVMYNHQSQVKGESRRLPGLEVEGLILEGHTAKFDLTLDTFEHEQGVGASLSYATALFDKPTIERLARHWLNLLEGVVNRPSQRVAELPLLSKEEQQQIIYDWNRTEVSYPSEKCLHQLIEVQAEKAPDAVAVIFNDQELSYRQLNQRSNQLAHKLRELGVGPDVLVGIAVERSLKMVVGLLGILKAGGAYVPLDPEYPQDRLAYMIEDSVIQLLLS</sequence>
<evidence type="ECO:0000256" key="2">
    <source>
        <dbReference type="ARBA" id="ARBA00006432"/>
    </source>
</evidence>
<evidence type="ECO:0000259" key="5">
    <source>
        <dbReference type="PROSITE" id="PS50075"/>
    </source>
</evidence>
<dbReference type="InterPro" id="IPR023213">
    <property type="entry name" value="CAT-like_dom_sf"/>
</dbReference>
<comment type="caution">
    <text evidence="6">The sequence shown here is derived from an EMBL/GenBank/DDBJ whole genome shotgun (WGS) entry which is preliminary data.</text>
</comment>
<dbReference type="SMART" id="SM00823">
    <property type="entry name" value="PKS_PP"/>
    <property type="match status" value="1"/>
</dbReference>
<dbReference type="PANTHER" id="PTHR45527:SF14">
    <property type="entry name" value="PLIPASTATIN SYNTHASE SUBUNIT B"/>
    <property type="match status" value="1"/>
</dbReference>
<evidence type="ECO:0000256" key="1">
    <source>
        <dbReference type="ARBA" id="ARBA00001957"/>
    </source>
</evidence>
<feature type="domain" description="Carrier" evidence="5">
    <location>
        <begin position="122"/>
        <end position="197"/>
    </location>
</feature>
<reference evidence="6 7" key="1">
    <citation type="submission" date="2018-06" db="EMBL/GenBank/DDBJ databases">
        <title>Three novel Pseudomonas species isolated from symptomatic oak.</title>
        <authorList>
            <person name="Bueno-Gonzalez V."/>
            <person name="Brady C."/>
        </authorList>
    </citation>
    <scope>NUCLEOTIDE SEQUENCE [LARGE SCALE GENOMIC DNA]</scope>
    <source>
        <strain evidence="6 7">P17C</strain>
    </source>
</reference>
<dbReference type="Pfam" id="PF00550">
    <property type="entry name" value="PP-binding"/>
    <property type="match status" value="1"/>
</dbReference>
<dbReference type="PROSITE" id="PS50075">
    <property type="entry name" value="CARRIER"/>
    <property type="match status" value="1"/>
</dbReference>
<accession>A0A4Q9QW07</accession>
<dbReference type="InterPro" id="IPR006162">
    <property type="entry name" value="Ppantetheine_attach_site"/>
</dbReference>
<evidence type="ECO:0000313" key="6">
    <source>
        <dbReference type="EMBL" id="TBU87287.1"/>
    </source>
</evidence>
<dbReference type="GO" id="GO:0031177">
    <property type="term" value="F:phosphopantetheine binding"/>
    <property type="evidence" value="ECO:0007669"/>
    <property type="project" value="InterPro"/>
</dbReference>
<dbReference type="Gene3D" id="3.30.300.30">
    <property type="match status" value="1"/>
</dbReference>
<dbReference type="FunFam" id="1.10.1200.10:FF:000005">
    <property type="entry name" value="Nonribosomal peptide synthetase 1"/>
    <property type="match status" value="1"/>
</dbReference>
<dbReference type="InterPro" id="IPR009081">
    <property type="entry name" value="PP-bd_ACP"/>
</dbReference>
<dbReference type="AlphaFoldDB" id="A0A4Q9QW07"/>
<dbReference type="PANTHER" id="PTHR45527">
    <property type="entry name" value="NONRIBOSOMAL PEPTIDE SYNTHETASE"/>
    <property type="match status" value="1"/>
</dbReference>
<dbReference type="CDD" id="cd19531">
    <property type="entry name" value="LCL_NRPS-like"/>
    <property type="match status" value="1"/>
</dbReference>
<dbReference type="GO" id="GO:0043041">
    <property type="term" value="P:amino acid activation for nonribosomal peptide biosynthetic process"/>
    <property type="evidence" value="ECO:0007669"/>
    <property type="project" value="TreeGrafter"/>
</dbReference>
<dbReference type="Gene3D" id="3.30.559.30">
    <property type="entry name" value="Nonribosomal peptide synthetase, condensation domain"/>
    <property type="match status" value="1"/>
</dbReference>
<dbReference type="InterPro" id="IPR001242">
    <property type="entry name" value="Condensation_dom"/>
</dbReference>
<comment type="similarity">
    <text evidence="2">Belongs to the ATP-dependent AMP-binding enzyme family.</text>
</comment>
<keyword evidence="7" id="KW-1185">Reference proteome</keyword>
<organism evidence="6 7">
    <name type="scientific">Stutzerimonas kirkiae</name>
    <dbReference type="NCBI Taxonomy" id="2211392"/>
    <lineage>
        <taxon>Bacteria</taxon>
        <taxon>Pseudomonadati</taxon>
        <taxon>Pseudomonadota</taxon>
        <taxon>Gammaproteobacteria</taxon>
        <taxon>Pseudomonadales</taxon>
        <taxon>Pseudomonadaceae</taxon>
        <taxon>Stutzerimonas</taxon>
    </lineage>
</organism>
<keyword evidence="3" id="KW-0596">Phosphopantetheine</keyword>
<dbReference type="GO" id="GO:0003824">
    <property type="term" value="F:catalytic activity"/>
    <property type="evidence" value="ECO:0007669"/>
    <property type="project" value="InterPro"/>
</dbReference>
<dbReference type="RefSeq" id="WP_165491669.1">
    <property type="nucleotide sequence ID" value="NZ_QJUP01000057.1"/>
</dbReference>
<dbReference type="EMBL" id="QJUP01000057">
    <property type="protein sequence ID" value="TBU87287.1"/>
    <property type="molecule type" value="Genomic_DNA"/>
</dbReference>
<gene>
    <name evidence="6" type="ORF">DNJ96_19050</name>
</gene>
<dbReference type="SUPFAM" id="SSF56801">
    <property type="entry name" value="Acetyl-CoA synthetase-like"/>
    <property type="match status" value="2"/>
</dbReference>
<dbReference type="FunFam" id="3.30.559.30:FF:000001">
    <property type="entry name" value="Non-ribosomal peptide synthetase"/>
    <property type="match status" value="1"/>
</dbReference>
<dbReference type="InterPro" id="IPR036736">
    <property type="entry name" value="ACP-like_sf"/>
</dbReference>
<comment type="cofactor">
    <cofactor evidence="1">
        <name>pantetheine 4'-phosphate</name>
        <dbReference type="ChEBI" id="CHEBI:47942"/>
    </cofactor>
</comment>
<evidence type="ECO:0000313" key="7">
    <source>
        <dbReference type="Proteomes" id="UP000292639"/>
    </source>
</evidence>
<dbReference type="GO" id="GO:0044550">
    <property type="term" value="P:secondary metabolite biosynthetic process"/>
    <property type="evidence" value="ECO:0007669"/>
    <property type="project" value="TreeGrafter"/>
</dbReference>
<dbReference type="SUPFAM" id="SSF52777">
    <property type="entry name" value="CoA-dependent acyltransferases"/>
    <property type="match status" value="2"/>
</dbReference>
<dbReference type="InterPro" id="IPR000873">
    <property type="entry name" value="AMP-dep_synth/lig_dom"/>
</dbReference>